<keyword evidence="3" id="KW-0249">Electron transport</keyword>
<evidence type="ECO:0000256" key="4">
    <source>
        <dbReference type="ARBA" id="ARBA00023008"/>
    </source>
</evidence>
<dbReference type="EMBL" id="CAMGYJ010000011">
    <property type="protein sequence ID" value="CAI0629282.1"/>
    <property type="molecule type" value="Genomic_DNA"/>
</dbReference>
<dbReference type="InterPro" id="IPR003245">
    <property type="entry name" value="Phytocyanin_dom"/>
</dbReference>
<dbReference type="PROSITE" id="PS51485">
    <property type="entry name" value="PHYTOCYANIN"/>
    <property type="match status" value="2"/>
</dbReference>
<keyword evidence="5" id="KW-0325">Glycoprotein</keyword>
<feature type="compositionally biased region" description="Low complexity" evidence="6">
    <location>
        <begin position="153"/>
        <end position="181"/>
    </location>
</feature>
<dbReference type="AlphaFoldDB" id="A0AAV0SBT6"/>
<dbReference type="Pfam" id="PF02298">
    <property type="entry name" value="Cu_bind_like"/>
    <property type="match status" value="2"/>
</dbReference>
<keyword evidence="2" id="KW-0479">Metal-binding</keyword>
<keyword evidence="10" id="KW-1185">Reference proteome</keyword>
<keyword evidence="1" id="KW-0813">Transport</keyword>
<dbReference type="GO" id="GO:0046872">
    <property type="term" value="F:metal ion binding"/>
    <property type="evidence" value="ECO:0007669"/>
    <property type="project" value="UniProtKB-KW"/>
</dbReference>
<name>A0AAV0SBT6_9ROSI</name>
<evidence type="ECO:0000256" key="7">
    <source>
        <dbReference type="SAM" id="SignalP"/>
    </source>
</evidence>
<dbReference type="PANTHER" id="PTHR33021:SF368">
    <property type="entry name" value="PHYTOCYANIN DOMAIN-CONTAINING PROTEIN"/>
    <property type="match status" value="1"/>
</dbReference>
<feature type="chain" id="PRO_5043550012" description="Phytocyanin domain-containing protein" evidence="7">
    <location>
        <begin position="26"/>
        <end position="359"/>
    </location>
</feature>
<accession>A0AAV0SBT6</accession>
<keyword evidence="7" id="KW-0732">Signal</keyword>
<dbReference type="FunFam" id="2.60.40.420:FF:000003">
    <property type="entry name" value="Blue copper"/>
    <property type="match status" value="2"/>
</dbReference>
<dbReference type="Gene3D" id="2.60.40.420">
    <property type="entry name" value="Cupredoxins - blue copper proteins"/>
    <property type="match status" value="2"/>
</dbReference>
<feature type="signal peptide" evidence="7">
    <location>
        <begin position="1"/>
        <end position="25"/>
    </location>
</feature>
<dbReference type="InterPro" id="IPR039391">
    <property type="entry name" value="Phytocyanin-like"/>
</dbReference>
<feature type="compositionally biased region" description="Low complexity" evidence="6">
    <location>
        <begin position="299"/>
        <end position="329"/>
    </location>
</feature>
<dbReference type="PROSITE" id="PS00196">
    <property type="entry name" value="COPPER_BLUE"/>
    <property type="match status" value="1"/>
</dbReference>
<dbReference type="GO" id="GO:0005886">
    <property type="term" value="C:plasma membrane"/>
    <property type="evidence" value="ECO:0007669"/>
    <property type="project" value="TreeGrafter"/>
</dbReference>
<proteinExistence type="predicted"/>
<dbReference type="CDD" id="cd13920">
    <property type="entry name" value="Stellacyanin"/>
    <property type="match status" value="1"/>
</dbReference>
<protein>
    <recommendedName>
        <fullName evidence="8">Phytocyanin domain-containing protein</fullName>
    </recommendedName>
</protein>
<sequence length="359" mass="35864">MAVSRSKTLAFAAIAIAALLHSSVAQTTHTVGGNTGWTIPQGGDSVYSNWASGNSFSVGDILVFNFAAGAHDVTQVNKADYDSCSASNPMMTSTNTPARITLNTSGEHYFICGVPGHCSAGQKVTVNVLASTTGSSSPSPAPMVMPPSPSPAPRRALTPASAPSPAPTTVSAPTPSTSPVAGDVPLSAPSPSARTPMTYTVGDSFGWNIPTSGASQFQNWAAGKDFMVGDILVFNYTAGAHNVAEVTSDAFTACTTANPISLDSNPPSRITLTSAGEHFYLCAIPGHCSAGQQLSINVSGAGSTSPSPSGSTTPSSPSPTAGSPSPGSGDMAPPSPNSAASLAGVSAAALLSVFVALLF</sequence>
<evidence type="ECO:0000313" key="9">
    <source>
        <dbReference type="EMBL" id="CAI0629282.1"/>
    </source>
</evidence>
<feature type="domain" description="Phytocyanin" evidence="8">
    <location>
        <begin position="197"/>
        <end position="300"/>
    </location>
</feature>
<dbReference type="GO" id="GO:0009055">
    <property type="term" value="F:electron transfer activity"/>
    <property type="evidence" value="ECO:0007669"/>
    <property type="project" value="InterPro"/>
</dbReference>
<dbReference type="Proteomes" id="UP001154282">
    <property type="component" value="Unassembled WGS sequence"/>
</dbReference>
<evidence type="ECO:0000259" key="8">
    <source>
        <dbReference type="PROSITE" id="PS51485"/>
    </source>
</evidence>
<feature type="compositionally biased region" description="Pro residues" evidence="6">
    <location>
        <begin position="139"/>
        <end position="152"/>
    </location>
</feature>
<evidence type="ECO:0000256" key="5">
    <source>
        <dbReference type="ARBA" id="ARBA00023180"/>
    </source>
</evidence>
<reference evidence="9" key="1">
    <citation type="submission" date="2022-08" db="EMBL/GenBank/DDBJ databases">
        <authorList>
            <person name="Gutierrez-Valencia J."/>
        </authorList>
    </citation>
    <scope>NUCLEOTIDE SEQUENCE</scope>
</reference>
<keyword evidence="4" id="KW-0186">Copper</keyword>
<dbReference type="SUPFAM" id="SSF49503">
    <property type="entry name" value="Cupredoxins"/>
    <property type="match status" value="2"/>
</dbReference>
<dbReference type="InterPro" id="IPR008972">
    <property type="entry name" value="Cupredoxin"/>
</dbReference>
<organism evidence="9 10">
    <name type="scientific">Linum tenue</name>
    <dbReference type="NCBI Taxonomy" id="586396"/>
    <lineage>
        <taxon>Eukaryota</taxon>
        <taxon>Viridiplantae</taxon>
        <taxon>Streptophyta</taxon>
        <taxon>Embryophyta</taxon>
        <taxon>Tracheophyta</taxon>
        <taxon>Spermatophyta</taxon>
        <taxon>Magnoliopsida</taxon>
        <taxon>eudicotyledons</taxon>
        <taxon>Gunneridae</taxon>
        <taxon>Pentapetalae</taxon>
        <taxon>rosids</taxon>
        <taxon>fabids</taxon>
        <taxon>Malpighiales</taxon>
        <taxon>Linaceae</taxon>
        <taxon>Linum</taxon>
    </lineage>
</organism>
<evidence type="ECO:0000256" key="3">
    <source>
        <dbReference type="ARBA" id="ARBA00022982"/>
    </source>
</evidence>
<feature type="region of interest" description="Disordered" evidence="6">
    <location>
        <begin position="131"/>
        <end position="192"/>
    </location>
</feature>
<evidence type="ECO:0000256" key="6">
    <source>
        <dbReference type="SAM" id="MobiDB-lite"/>
    </source>
</evidence>
<evidence type="ECO:0000256" key="1">
    <source>
        <dbReference type="ARBA" id="ARBA00022448"/>
    </source>
</evidence>
<feature type="region of interest" description="Disordered" evidence="6">
    <location>
        <begin position="298"/>
        <end position="338"/>
    </location>
</feature>
<evidence type="ECO:0000313" key="10">
    <source>
        <dbReference type="Proteomes" id="UP001154282"/>
    </source>
</evidence>
<feature type="domain" description="Phytocyanin" evidence="8">
    <location>
        <begin position="27"/>
        <end position="130"/>
    </location>
</feature>
<dbReference type="InterPro" id="IPR028871">
    <property type="entry name" value="BlueCu_1_BS"/>
</dbReference>
<comment type="caution">
    <text evidence="9">The sequence shown here is derived from an EMBL/GenBank/DDBJ whole genome shotgun (WGS) entry which is preliminary data.</text>
</comment>
<gene>
    <name evidence="9" type="ORF">LITE_LOCUS51957</name>
</gene>
<evidence type="ECO:0000256" key="2">
    <source>
        <dbReference type="ARBA" id="ARBA00022723"/>
    </source>
</evidence>
<dbReference type="PANTHER" id="PTHR33021">
    <property type="entry name" value="BLUE COPPER PROTEIN"/>
    <property type="match status" value="1"/>
</dbReference>